<evidence type="ECO:0000313" key="3">
    <source>
        <dbReference type="Proteomes" id="UP001470230"/>
    </source>
</evidence>
<dbReference type="Proteomes" id="UP001470230">
    <property type="component" value="Unassembled WGS sequence"/>
</dbReference>
<keyword evidence="3" id="KW-1185">Reference proteome</keyword>
<keyword evidence="1" id="KW-0472">Membrane</keyword>
<evidence type="ECO:0000256" key="1">
    <source>
        <dbReference type="SAM" id="Phobius"/>
    </source>
</evidence>
<keyword evidence="1" id="KW-1133">Transmembrane helix</keyword>
<keyword evidence="1" id="KW-0812">Transmembrane</keyword>
<feature type="transmembrane region" description="Helical" evidence="1">
    <location>
        <begin position="87"/>
        <end position="109"/>
    </location>
</feature>
<gene>
    <name evidence="2" type="ORF">M9Y10_000480</name>
</gene>
<sequence length="156" mass="17875">MSDVFSHSDFFTSTPHQTPKFQRETISISLSLTMVSIKSVSFSISYYPLNSKYSCFPYVIQFLSPSYVPTYIKLIIRPPKGQNSSQLIGIVCGSAALFFSTLGIVIILIRKKNEMKMILSDEFYISDESSDGIENETFVNPIDQRYIMKNFDDWFI</sequence>
<proteinExistence type="predicted"/>
<comment type="caution">
    <text evidence="2">The sequence shown here is derived from an EMBL/GenBank/DDBJ whole genome shotgun (WGS) entry which is preliminary data.</text>
</comment>
<name>A0ABR2L7F1_9EUKA</name>
<accession>A0ABR2L7F1</accession>
<protein>
    <submittedName>
        <fullName evidence="2">Uncharacterized protein</fullName>
    </submittedName>
</protein>
<dbReference type="EMBL" id="JAPFFF010000001">
    <property type="protein sequence ID" value="KAK8898205.1"/>
    <property type="molecule type" value="Genomic_DNA"/>
</dbReference>
<organism evidence="2 3">
    <name type="scientific">Tritrichomonas musculus</name>
    <dbReference type="NCBI Taxonomy" id="1915356"/>
    <lineage>
        <taxon>Eukaryota</taxon>
        <taxon>Metamonada</taxon>
        <taxon>Parabasalia</taxon>
        <taxon>Tritrichomonadida</taxon>
        <taxon>Tritrichomonadidae</taxon>
        <taxon>Tritrichomonas</taxon>
    </lineage>
</organism>
<evidence type="ECO:0000313" key="2">
    <source>
        <dbReference type="EMBL" id="KAK8898205.1"/>
    </source>
</evidence>
<reference evidence="2 3" key="1">
    <citation type="submission" date="2024-04" db="EMBL/GenBank/DDBJ databases">
        <title>Tritrichomonas musculus Genome.</title>
        <authorList>
            <person name="Alves-Ferreira E."/>
            <person name="Grigg M."/>
            <person name="Lorenzi H."/>
            <person name="Galac M."/>
        </authorList>
    </citation>
    <scope>NUCLEOTIDE SEQUENCE [LARGE SCALE GENOMIC DNA]</scope>
    <source>
        <strain evidence="2 3">EAF2021</strain>
    </source>
</reference>